<evidence type="ECO:0000259" key="4">
    <source>
        <dbReference type="Pfam" id="PF21302"/>
    </source>
</evidence>
<keyword evidence="5" id="KW-0489">Methyltransferase</keyword>
<reference evidence="5 6" key="1">
    <citation type="submission" date="2014-10" db="EMBL/GenBank/DDBJ databases">
        <title>The Complete Genome Sequence for the Shellfish Pathogen Vibrio coralliilyticus RE98 Isolated from a Shellfish Hatchery.</title>
        <authorList>
            <person name="Richards G.P."/>
            <person name="Bono J.L."/>
            <person name="Watson M.A."/>
            <person name="Needleman D.S."/>
        </authorList>
    </citation>
    <scope>NUCLEOTIDE SEQUENCE [LARGE SCALE GENOMIC DNA]</scope>
    <source>
        <strain evidence="5 6">RE98</strain>
    </source>
</reference>
<dbReference type="Pfam" id="PF21302">
    <property type="entry name" value="Zn_ribbon_RlmA"/>
    <property type="match status" value="1"/>
</dbReference>
<dbReference type="KEGG" id="vcy:IX92_10210"/>
<sequence>MSYTCPLCHQSLSLTDRTYRCENNHAFDLAKEGYVNLMPVQHKRSKDPGDNKEMMQARRRFLEKDYYRPMKEKVAEICAKYLEGTQHQLLDIGCGEGYYTTEVATQLSTQHSQAVTYGLDISKVAIRYASKRYTNCSFSVASSTRLPFSNNSLDAVLRIYAPCKAEELARVVNDNGVVITVTPAGRHLYQLRERIYQDVRLHSEEAEIIDGFSLEETFKLTYTMPLQGGDAYDLLQMTPFAWKANEELRDCLKSAKLFECEADFMIRIYRKQSNSNVDNNSHLD</sequence>
<dbReference type="SUPFAM" id="SSF53335">
    <property type="entry name" value="S-adenosyl-L-methionine-dependent methyltransferases"/>
    <property type="match status" value="1"/>
</dbReference>
<keyword evidence="1" id="KW-0862">Zinc</keyword>
<evidence type="ECO:0000313" key="5">
    <source>
        <dbReference type="EMBL" id="AIW19407.1"/>
    </source>
</evidence>
<feature type="domain" description="Methyltransferase" evidence="3">
    <location>
        <begin position="88"/>
        <end position="201"/>
    </location>
</feature>
<keyword evidence="2" id="KW-0949">S-adenosyl-L-methionine</keyword>
<protein>
    <submittedName>
        <fullName evidence="5">23S rRNA methyltransferase</fullName>
    </submittedName>
</protein>
<keyword evidence="1" id="KW-0479">Metal-binding</keyword>
<organism evidence="5 6">
    <name type="scientific">Vibrio coralliilyticus</name>
    <dbReference type="NCBI Taxonomy" id="190893"/>
    <lineage>
        <taxon>Bacteria</taxon>
        <taxon>Pseudomonadati</taxon>
        <taxon>Pseudomonadota</taxon>
        <taxon>Gammaproteobacteria</taxon>
        <taxon>Vibrionales</taxon>
        <taxon>Vibrionaceae</taxon>
        <taxon>Vibrio</taxon>
    </lineage>
</organism>
<feature type="binding site" evidence="1">
    <location>
        <position position="8"/>
    </location>
    <ligand>
        <name>Zn(2+)</name>
        <dbReference type="ChEBI" id="CHEBI:29105"/>
    </ligand>
</feature>
<evidence type="ECO:0000256" key="1">
    <source>
        <dbReference type="PIRSR" id="PIRSR018249-1"/>
    </source>
</evidence>
<feature type="domain" description="23S rRNA (guanine(745)-N(1))-methyltransferase N-terminal" evidence="4">
    <location>
        <begin position="3"/>
        <end position="46"/>
    </location>
</feature>
<feature type="binding site" evidence="2">
    <location>
        <begin position="96"/>
        <end position="97"/>
    </location>
    <ligand>
        <name>S-adenosyl-L-methionine</name>
        <dbReference type="ChEBI" id="CHEBI:59789"/>
    </ligand>
</feature>
<dbReference type="PANTHER" id="PTHR43460">
    <property type="entry name" value="METHYLTRANSFERASE"/>
    <property type="match status" value="1"/>
</dbReference>
<dbReference type="RefSeq" id="WP_043008756.1">
    <property type="nucleotide sequence ID" value="NZ_CP009617.1"/>
</dbReference>
<dbReference type="EMBL" id="CP009617">
    <property type="protein sequence ID" value="AIW19407.1"/>
    <property type="molecule type" value="Genomic_DNA"/>
</dbReference>
<feature type="binding site" evidence="2">
    <location>
        <position position="187"/>
    </location>
    <ligand>
        <name>S-adenosyl-L-methionine</name>
        <dbReference type="ChEBI" id="CHEBI:59789"/>
    </ligand>
</feature>
<dbReference type="InterPro" id="IPR029063">
    <property type="entry name" value="SAM-dependent_MTases_sf"/>
</dbReference>
<dbReference type="AlphaFoldDB" id="A0AAN0SC35"/>
<dbReference type="InterPro" id="IPR025714">
    <property type="entry name" value="Methyltranfer_dom"/>
</dbReference>
<proteinExistence type="predicted"/>
<evidence type="ECO:0000256" key="2">
    <source>
        <dbReference type="PIRSR" id="PIRSR018249-2"/>
    </source>
</evidence>
<gene>
    <name evidence="5" type="primary">rrmA</name>
    <name evidence="5" type="ORF">IX92_10210</name>
</gene>
<dbReference type="Pfam" id="PF13847">
    <property type="entry name" value="Methyltransf_31"/>
    <property type="match status" value="1"/>
</dbReference>
<accession>A0AAN0SC35</accession>
<dbReference type="Proteomes" id="UP000030081">
    <property type="component" value="Chromosome 1"/>
</dbReference>
<dbReference type="GO" id="GO:0046872">
    <property type="term" value="F:metal ion binding"/>
    <property type="evidence" value="ECO:0007669"/>
    <property type="project" value="UniProtKB-KW"/>
</dbReference>
<dbReference type="FunFam" id="3.40.50.150:FF:000163">
    <property type="entry name" value="23S rRNA methyltransferase A"/>
    <property type="match status" value="1"/>
</dbReference>
<dbReference type="GO" id="GO:0032259">
    <property type="term" value="P:methylation"/>
    <property type="evidence" value="ECO:0007669"/>
    <property type="project" value="UniProtKB-KW"/>
</dbReference>
<evidence type="ECO:0000313" key="6">
    <source>
        <dbReference type="Proteomes" id="UP000030081"/>
    </source>
</evidence>
<dbReference type="CDD" id="cd02440">
    <property type="entry name" value="AdoMet_MTases"/>
    <property type="match status" value="1"/>
</dbReference>
<feature type="binding site" evidence="2">
    <location>
        <position position="67"/>
    </location>
    <ligand>
        <name>S-adenosyl-L-methionine</name>
        <dbReference type="ChEBI" id="CHEBI:59789"/>
    </ligand>
</feature>
<dbReference type="InterPro" id="IPR016718">
    <property type="entry name" value="rRNA_m1G-MeTrfase_A_prd"/>
</dbReference>
<feature type="binding site" evidence="1">
    <location>
        <position position="5"/>
    </location>
    <ligand>
        <name>Zn(2+)</name>
        <dbReference type="ChEBI" id="CHEBI:29105"/>
    </ligand>
</feature>
<name>A0AAN0SC35_9VIBR</name>
<dbReference type="PANTHER" id="PTHR43460:SF1">
    <property type="entry name" value="METHYLTRANSFERASE TYPE 11 DOMAIN-CONTAINING PROTEIN"/>
    <property type="match status" value="1"/>
</dbReference>
<feature type="binding site" evidence="1">
    <location>
        <position position="25"/>
    </location>
    <ligand>
        <name>Zn(2+)</name>
        <dbReference type="ChEBI" id="CHEBI:29105"/>
    </ligand>
</feature>
<dbReference type="PIRSF" id="PIRSF018249">
    <property type="entry name" value="MyrA_prd"/>
    <property type="match status" value="1"/>
</dbReference>
<dbReference type="GO" id="GO:0008168">
    <property type="term" value="F:methyltransferase activity"/>
    <property type="evidence" value="ECO:0007669"/>
    <property type="project" value="UniProtKB-KW"/>
</dbReference>
<feature type="binding site" evidence="1">
    <location>
        <position position="21"/>
    </location>
    <ligand>
        <name>Zn(2+)</name>
        <dbReference type="ChEBI" id="CHEBI:29105"/>
    </ligand>
</feature>
<dbReference type="NCBIfam" id="NF008300">
    <property type="entry name" value="PRK11088.1"/>
    <property type="match status" value="1"/>
</dbReference>
<keyword evidence="5" id="KW-0808">Transferase</keyword>
<dbReference type="Gene3D" id="3.40.50.150">
    <property type="entry name" value="Vaccinia Virus protein VP39"/>
    <property type="match status" value="1"/>
</dbReference>
<dbReference type="InterPro" id="IPR052939">
    <property type="entry name" value="23S_rRNA_MeTrnsfrase_RlmA"/>
</dbReference>
<dbReference type="InterPro" id="IPR048647">
    <property type="entry name" value="RlmA_N"/>
</dbReference>
<keyword evidence="6" id="KW-1185">Reference proteome</keyword>
<evidence type="ECO:0000259" key="3">
    <source>
        <dbReference type="Pfam" id="PF13847"/>
    </source>
</evidence>